<dbReference type="Proteomes" id="UP000614469">
    <property type="component" value="Unassembled WGS sequence"/>
</dbReference>
<evidence type="ECO:0000256" key="3">
    <source>
        <dbReference type="ARBA" id="ARBA00023014"/>
    </source>
</evidence>
<dbReference type="GO" id="GO:0046872">
    <property type="term" value="F:metal ion binding"/>
    <property type="evidence" value="ECO:0007669"/>
    <property type="project" value="UniProtKB-KW"/>
</dbReference>
<dbReference type="Gene3D" id="1.10.150.110">
    <property type="entry name" value="DNA polymerase beta, N-terminal domain-like"/>
    <property type="match status" value="1"/>
</dbReference>
<dbReference type="PANTHER" id="PTHR43432">
    <property type="entry name" value="SLR0285 PROTEIN"/>
    <property type="match status" value="1"/>
</dbReference>
<name>A0A8J6TDZ1_9CHLR</name>
<evidence type="ECO:0000259" key="4">
    <source>
        <dbReference type="Pfam" id="PF04055"/>
    </source>
</evidence>
<gene>
    <name evidence="5" type="ORF">H8E29_04390</name>
</gene>
<evidence type="ECO:0000256" key="2">
    <source>
        <dbReference type="ARBA" id="ARBA00023004"/>
    </source>
</evidence>
<proteinExistence type="predicted"/>
<protein>
    <submittedName>
        <fullName evidence="5">Radical SAM protein</fullName>
    </submittedName>
</protein>
<dbReference type="CDD" id="cd01335">
    <property type="entry name" value="Radical_SAM"/>
    <property type="match status" value="1"/>
</dbReference>
<organism evidence="5 6">
    <name type="scientific">Candidatus Desulfolinea nitratireducens</name>
    <dbReference type="NCBI Taxonomy" id="2841698"/>
    <lineage>
        <taxon>Bacteria</taxon>
        <taxon>Bacillati</taxon>
        <taxon>Chloroflexota</taxon>
        <taxon>Anaerolineae</taxon>
        <taxon>Anaerolineales</taxon>
        <taxon>Anaerolineales incertae sedis</taxon>
        <taxon>Candidatus Desulfolinea</taxon>
    </lineage>
</organism>
<evidence type="ECO:0000313" key="6">
    <source>
        <dbReference type="Proteomes" id="UP000614469"/>
    </source>
</evidence>
<sequence>MSRRTEFVPYRPKTILNKHKRADHWFWTRYSAYPYLGCQHGCEFCYCREQKFSPYQDADDFAYLIKIKENAPEELRKALSRAKTDLIFTGDYQPAERKFKLSRKMLEVCLEQGFPVFILERSPLVLRDLDLLKDIEERARAVVSFSIISTPDSSNYAHILEMERLAPPPEKRFAAMEKIAAAGILTGTSMMPLLPELCDDDANLESIIRWTADHGGSFVLAGGLTLSDQQRDYFFSVLGERFPDLLPAYKKHYPKGSYGSVGDNWRKTALRIRELCGKYGISDRMPRPIIPGDKRAKNKKIVEILANKVYTMELELAPKHRVWAYRKAVWAIEDLEQDIELVYRTMGFKGLQSIENIGPSLGREVEKILSDLR</sequence>
<feature type="domain" description="Radical SAM core" evidence="4">
    <location>
        <begin position="35"/>
        <end position="201"/>
    </location>
</feature>
<keyword evidence="2" id="KW-0408">Iron</keyword>
<dbReference type="InterPro" id="IPR007197">
    <property type="entry name" value="rSAM"/>
</dbReference>
<dbReference type="InterPro" id="IPR040086">
    <property type="entry name" value="MJ0683-like"/>
</dbReference>
<comment type="caution">
    <text evidence="5">The sequence shown here is derived from an EMBL/GenBank/DDBJ whole genome shotgun (WGS) entry which is preliminary data.</text>
</comment>
<evidence type="ECO:0000256" key="1">
    <source>
        <dbReference type="ARBA" id="ARBA00022723"/>
    </source>
</evidence>
<dbReference type="PANTHER" id="PTHR43432:SF5">
    <property type="entry name" value="ELP3_MIAA_NIFB-LIKE RADICAL SAM CORE DOMAIN-CONTAINING PROTEIN"/>
    <property type="match status" value="1"/>
</dbReference>
<accession>A0A8J6TDZ1</accession>
<dbReference type="SUPFAM" id="SSF102114">
    <property type="entry name" value="Radical SAM enzymes"/>
    <property type="match status" value="1"/>
</dbReference>
<dbReference type="GO" id="GO:0051536">
    <property type="term" value="F:iron-sulfur cluster binding"/>
    <property type="evidence" value="ECO:0007669"/>
    <property type="project" value="UniProtKB-KW"/>
</dbReference>
<evidence type="ECO:0000313" key="5">
    <source>
        <dbReference type="EMBL" id="MBC8334481.1"/>
    </source>
</evidence>
<dbReference type="InterPro" id="IPR027421">
    <property type="entry name" value="DNA_pol_lamdba_lyase_dom_sf"/>
</dbReference>
<dbReference type="GO" id="GO:0003824">
    <property type="term" value="F:catalytic activity"/>
    <property type="evidence" value="ECO:0007669"/>
    <property type="project" value="InterPro"/>
</dbReference>
<dbReference type="SFLD" id="SFLDS00029">
    <property type="entry name" value="Radical_SAM"/>
    <property type="match status" value="1"/>
</dbReference>
<dbReference type="AlphaFoldDB" id="A0A8J6TDZ1"/>
<dbReference type="Gene3D" id="3.80.30.30">
    <property type="match status" value="1"/>
</dbReference>
<reference evidence="5 6" key="1">
    <citation type="submission" date="2020-08" db="EMBL/GenBank/DDBJ databases">
        <title>Bridging the membrane lipid divide: bacteria of the FCB group superphylum have the potential to synthesize archaeal ether lipids.</title>
        <authorList>
            <person name="Villanueva L."/>
            <person name="Von Meijenfeldt F.A.B."/>
            <person name="Westbye A.B."/>
            <person name="Yadav S."/>
            <person name="Hopmans E.C."/>
            <person name="Dutilh B.E."/>
            <person name="Sinninghe Damste J.S."/>
        </authorList>
    </citation>
    <scope>NUCLEOTIDE SEQUENCE [LARGE SCALE GENOMIC DNA]</scope>
    <source>
        <strain evidence="5">NIOZ-UU36</strain>
    </source>
</reference>
<dbReference type="Pfam" id="PF04055">
    <property type="entry name" value="Radical_SAM"/>
    <property type="match status" value="1"/>
</dbReference>
<dbReference type="SFLD" id="SFLDG01084">
    <property type="entry name" value="Uncharacterised_Radical_SAM_Su"/>
    <property type="match status" value="1"/>
</dbReference>
<keyword evidence="1" id="KW-0479">Metal-binding</keyword>
<keyword evidence="3" id="KW-0411">Iron-sulfur</keyword>
<dbReference type="InterPro" id="IPR058240">
    <property type="entry name" value="rSAM_sf"/>
</dbReference>
<dbReference type="EMBL" id="JACNJN010000068">
    <property type="protein sequence ID" value="MBC8334481.1"/>
    <property type="molecule type" value="Genomic_DNA"/>
</dbReference>
<dbReference type="SUPFAM" id="SSF47802">
    <property type="entry name" value="DNA polymerase beta, N-terminal domain-like"/>
    <property type="match status" value="1"/>
</dbReference>